<dbReference type="STRING" id="1573173.A0A166TA55"/>
<sequence length="174" mass="20244">MQRVAIIAFVLAGRNYRETARTFDCSLGAVQKTYDDSKPARLLLLGPEKAGQRNFHGLRNGLLLVNYRQSYRELSGQWKGRVSLNTIKRVLKKAHYRKWRAMKRPAITPDAARQRLRFAREWLPRVEELITGMVWKEDRSQLVFLIRDENSSRAGYSSNSYIECLEEGFLPPKD</sequence>
<evidence type="ECO:0000313" key="2">
    <source>
        <dbReference type="EMBL" id="KZL71773.1"/>
    </source>
</evidence>
<dbReference type="GO" id="GO:0015074">
    <property type="term" value="P:DNA integration"/>
    <property type="evidence" value="ECO:0007669"/>
    <property type="project" value="InterPro"/>
</dbReference>
<comment type="caution">
    <text evidence="2">The sequence shown here is derived from an EMBL/GenBank/DDBJ whole genome shotgun (WGS) entry which is preliminary data.</text>
</comment>
<gene>
    <name evidence="2" type="ORF">CI238_02431</name>
</gene>
<protein>
    <submittedName>
        <fullName evidence="2">Transposase</fullName>
    </submittedName>
</protein>
<dbReference type="GO" id="GO:0006313">
    <property type="term" value="P:DNA transposition"/>
    <property type="evidence" value="ECO:0007669"/>
    <property type="project" value="InterPro"/>
</dbReference>
<reference evidence="2 3" key="1">
    <citation type="submission" date="2015-06" db="EMBL/GenBank/DDBJ databases">
        <title>Survival trade-offs in plant roots during colonization by closely related pathogenic and mutualistic fungi.</title>
        <authorList>
            <person name="Hacquard S."/>
            <person name="Kracher B."/>
            <person name="Hiruma K."/>
            <person name="Weinman A."/>
            <person name="Muench P."/>
            <person name="Garrido Oter R."/>
            <person name="Ver Loren van Themaat E."/>
            <person name="Dallerey J.-F."/>
            <person name="Damm U."/>
            <person name="Henrissat B."/>
            <person name="Lespinet O."/>
            <person name="Thon M."/>
            <person name="Kemen E."/>
            <person name="McHardy A.C."/>
            <person name="Schulze-Lefert P."/>
            <person name="O'Connell R.J."/>
        </authorList>
    </citation>
    <scope>NUCLEOTIDE SEQUENCE [LARGE SCALE GENOMIC DNA]</scope>
    <source>
        <strain evidence="2 3">MAFF 238704</strain>
    </source>
</reference>
<dbReference type="EMBL" id="LFIW01002399">
    <property type="protein sequence ID" value="KZL71773.1"/>
    <property type="molecule type" value="Genomic_DNA"/>
</dbReference>
<evidence type="ECO:0000259" key="1">
    <source>
        <dbReference type="Pfam" id="PF01498"/>
    </source>
</evidence>
<evidence type="ECO:0000313" key="3">
    <source>
        <dbReference type="Proteomes" id="UP000076584"/>
    </source>
</evidence>
<organism evidence="2 3">
    <name type="scientific">Colletotrichum incanum</name>
    <name type="common">Soybean anthracnose fungus</name>
    <dbReference type="NCBI Taxonomy" id="1573173"/>
    <lineage>
        <taxon>Eukaryota</taxon>
        <taxon>Fungi</taxon>
        <taxon>Dikarya</taxon>
        <taxon>Ascomycota</taxon>
        <taxon>Pezizomycotina</taxon>
        <taxon>Sordariomycetes</taxon>
        <taxon>Hypocreomycetidae</taxon>
        <taxon>Glomerellales</taxon>
        <taxon>Glomerellaceae</taxon>
        <taxon>Colletotrichum</taxon>
        <taxon>Colletotrichum spaethianum species complex</taxon>
    </lineage>
</organism>
<proteinExistence type="predicted"/>
<keyword evidence="3" id="KW-1185">Reference proteome</keyword>
<feature type="domain" description="Transposase Tc1-like" evidence="1">
    <location>
        <begin position="68"/>
        <end position="123"/>
    </location>
</feature>
<dbReference type="AlphaFoldDB" id="A0A166TA55"/>
<dbReference type="InterPro" id="IPR002492">
    <property type="entry name" value="Transposase_Tc1-like"/>
</dbReference>
<name>A0A166TA55_COLIC</name>
<dbReference type="Pfam" id="PF01498">
    <property type="entry name" value="HTH_Tnp_Tc3_2"/>
    <property type="match status" value="1"/>
</dbReference>
<dbReference type="Proteomes" id="UP000076584">
    <property type="component" value="Unassembled WGS sequence"/>
</dbReference>
<dbReference type="GO" id="GO:0003677">
    <property type="term" value="F:DNA binding"/>
    <property type="evidence" value="ECO:0007669"/>
    <property type="project" value="InterPro"/>
</dbReference>
<accession>A0A166TA55</accession>